<name>A0A2W5SXP1_9CORY</name>
<dbReference type="EMBL" id="QFRA01000002">
    <property type="protein sequence ID" value="PZR06517.1"/>
    <property type="molecule type" value="Genomic_DNA"/>
</dbReference>
<dbReference type="Proteomes" id="UP000249432">
    <property type="component" value="Unassembled WGS sequence"/>
</dbReference>
<evidence type="ECO:0000313" key="2">
    <source>
        <dbReference type="Proteomes" id="UP000249432"/>
    </source>
</evidence>
<protein>
    <submittedName>
        <fullName evidence="1">Uncharacterized protein</fullName>
    </submittedName>
</protein>
<sequence length="85" mass="8990">MTLYVVARITHEMGKICRAVGGYCGGAVTVAGMATQNTSTRTADCGGGEMIMDAVPLDYRVLRQRKPAAHLSAINKTEVNTGFQG</sequence>
<reference evidence="1 2" key="1">
    <citation type="submission" date="2017-08" db="EMBL/GenBank/DDBJ databases">
        <title>Infants hospitalized years apart are colonized by the same room-sourced microbial strains.</title>
        <authorList>
            <person name="Brooks B."/>
            <person name="Olm M.R."/>
            <person name="Firek B.A."/>
            <person name="Baker R."/>
            <person name="Thomas B.C."/>
            <person name="Morowitz M.J."/>
            <person name="Banfield J.F."/>
        </authorList>
    </citation>
    <scope>NUCLEOTIDE SEQUENCE [LARGE SCALE GENOMIC DNA]</scope>
    <source>
        <strain evidence="1">S2_003_000_R1_3</strain>
    </source>
</reference>
<gene>
    <name evidence="1" type="ORF">DI525_01755</name>
</gene>
<proteinExistence type="predicted"/>
<comment type="caution">
    <text evidence="1">The sequence shown here is derived from an EMBL/GenBank/DDBJ whole genome shotgun (WGS) entry which is preliminary data.</text>
</comment>
<evidence type="ECO:0000313" key="1">
    <source>
        <dbReference type="EMBL" id="PZR06517.1"/>
    </source>
</evidence>
<accession>A0A2W5SXP1</accession>
<dbReference type="AlphaFoldDB" id="A0A2W5SXP1"/>
<organism evidence="1 2">
    <name type="scientific">Corynebacterium kroppenstedtii</name>
    <dbReference type="NCBI Taxonomy" id="161879"/>
    <lineage>
        <taxon>Bacteria</taxon>
        <taxon>Bacillati</taxon>
        <taxon>Actinomycetota</taxon>
        <taxon>Actinomycetes</taxon>
        <taxon>Mycobacteriales</taxon>
        <taxon>Corynebacteriaceae</taxon>
        <taxon>Corynebacterium</taxon>
    </lineage>
</organism>